<evidence type="ECO:0000313" key="2">
    <source>
        <dbReference type="EMBL" id="CAD6491726.1"/>
    </source>
</evidence>
<reference evidence="2" key="1">
    <citation type="submission" date="2020-10" db="EMBL/GenBank/DDBJ databases">
        <authorList>
            <person name="Hahn C.J."/>
            <person name="Laso-Perez R."/>
            <person name="Vulcano F."/>
            <person name="Vaziourakis K.-M."/>
            <person name="Stokke R."/>
            <person name="Steen I.H."/>
            <person name="Teske A."/>
            <person name="Boetius A."/>
            <person name="Liebeke M."/>
            <person name="Amann R."/>
            <person name="Knittel K."/>
        </authorList>
    </citation>
    <scope>NUCLEOTIDE SEQUENCE</scope>
    <source>
        <strain evidence="2">Gfbio:e3339647-f889-4370-9287-4fb5cb688e4c:AG392M11_GoMArc1</strain>
    </source>
</reference>
<dbReference type="EMBL" id="CAJHIQ010000005">
    <property type="protein sequence ID" value="CAD6491726.1"/>
    <property type="molecule type" value="Genomic_DNA"/>
</dbReference>
<dbReference type="AlphaFoldDB" id="A0A811T396"/>
<protein>
    <submittedName>
        <fullName evidence="2">Uncharacterized protein</fullName>
    </submittedName>
</protein>
<gene>
    <name evidence="2" type="ORF">DIAAKJNI_00132</name>
</gene>
<name>A0A811T396_9EURY</name>
<evidence type="ECO:0000256" key="1">
    <source>
        <dbReference type="SAM" id="MobiDB-lite"/>
    </source>
</evidence>
<organism evidence="2 3">
    <name type="scientific">Candidatus Argoarchaeum ethanivorans</name>
    <dbReference type="NCBI Taxonomy" id="2608793"/>
    <lineage>
        <taxon>Archaea</taxon>
        <taxon>Methanobacteriati</taxon>
        <taxon>Methanobacteriota</taxon>
        <taxon>Stenosarchaea group</taxon>
        <taxon>Methanomicrobia</taxon>
        <taxon>Methanosarcinales</taxon>
        <taxon>Methanosarcinales incertae sedis</taxon>
        <taxon>GOM Arc I cluster</taxon>
        <taxon>Candidatus Argoarchaeum</taxon>
    </lineage>
</organism>
<sequence>MATSRTEKDTNFVDRLVGSHHYVTKISEGSDEVEARGSTSEESQQRASDKWTKK</sequence>
<dbReference type="Proteomes" id="UP000639006">
    <property type="component" value="Unassembled WGS sequence"/>
</dbReference>
<accession>A0A811T396</accession>
<feature type="region of interest" description="Disordered" evidence="1">
    <location>
        <begin position="27"/>
        <end position="54"/>
    </location>
</feature>
<proteinExistence type="predicted"/>
<evidence type="ECO:0000313" key="3">
    <source>
        <dbReference type="Proteomes" id="UP000639006"/>
    </source>
</evidence>
<feature type="compositionally biased region" description="Basic and acidic residues" evidence="1">
    <location>
        <begin position="43"/>
        <end position="54"/>
    </location>
</feature>
<comment type="caution">
    <text evidence="2">The sequence shown here is derived from an EMBL/GenBank/DDBJ whole genome shotgun (WGS) entry which is preliminary data.</text>
</comment>